<protein>
    <submittedName>
        <fullName evidence="1">Uncharacterized protein</fullName>
    </submittedName>
</protein>
<dbReference type="Proteomes" id="UP001159363">
    <property type="component" value="Chromosome 1"/>
</dbReference>
<gene>
    <name evidence="1" type="ORF">PR048_003750</name>
</gene>
<accession>A0ABQ9IQ62</accession>
<evidence type="ECO:0000313" key="1">
    <source>
        <dbReference type="EMBL" id="KAJ8898390.1"/>
    </source>
</evidence>
<organism evidence="1 2">
    <name type="scientific">Dryococelus australis</name>
    <dbReference type="NCBI Taxonomy" id="614101"/>
    <lineage>
        <taxon>Eukaryota</taxon>
        <taxon>Metazoa</taxon>
        <taxon>Ecdysozoa</taxon>
        <taxon>Arthropoda</taxon>
        <taxon>Hexapoda</taxon>
        <taxon>Insecta</taxon>
        <taxon>Pterygota</taxon>
        <taxon>Neoptera</taxon>
        <taxon>Polyneoptera</taxon>
        <taxon>Phasmatodea</taxon>
        <taxon>Verophasmatodea</taxon>
        <taxon>Anareolatae</taxon>
        <taxon>Phasmatidae</taxon>
        <taxon>Eurycanthinae</taxon>
        <taxon>Dryococelus</taxon>
    </lineage>
</organism>
<evidence type="ECO:0000313" key="2">
    <source>
        <dbReference type="Proteomes" id="UP001159363"/>
    </source>
</evidence>
<dbReference type="EMBL" id="JARBHB010000001">
    <property type="protein sequence ID" value="KAJ8898390.1"/>
    <property type="molecule type" value="Genomic_DNA"/>
</dbReference>
<proteinExistence type="predicted"/>
<comment type="caution">
    <text evidence="1">The sequence shown here is derived from an EMBL/GenBank/DDBJ whole genome shotgun (WGS) entry which is preliminary data.</text>
</comment>
<keyword evidence="2" id="KW-1185">Reference proteome</keyword>
<name>A0ABQ9IQ62_9NEOP</name>
<reference evidence="1 2" key="1">
    <citation type="submission" date="2023-02" db="EMBL/GenBank/DDBJ databases">
        <title>LHISI_Scaffold_Assembly.</title>
        <authorList>
            <person name="Stuart O.P."/>
            <person name="Cleave R."/>
            <person name="Magrath M.J.L."/>
            <person name="Mikheyev A.S."/>
        </authorList>
    </citation>
    <scope>NUCLEOTIDE SEQUENCE [LARGE SCALE GENOMIC DNA]</scope>
    <source>
        <strain evidence="1">Daus_M_001</strain>
        <tissue evidence="1">Leg muscle</tissue>
    </source>
</reference>
<sequence length="134" mass="15575">MTLKTQTTLVPVYACCPATSTGYCFYITVWHHKPSPRENSSSWEKDKYIEAVSSVFCQGLQTWKPHLWVLWTALLQGRPRTSLKRDWIEMERRGMASRAHITIEHQILSAVHEQHRNSAHTNYLPEIDMVHGDI</sequence>